<dbReference type="AlphaFoldDB" id="W3V6Z7"/>
<sequence length="41" mass="4574">MKDIVCLNSTSFAFTALRADRSVVAWGGRNDEDTKAYGEYD</sequence>
<comment type="caution">
    <text evidence="1">The sequence shown here is derived from an EMBL/GenBank/DDBJ whole genome shotgun (WGS) entry which is preliminary data.</text>
</comment>
<gene>
    <name evidence="1" type="ORF">PTE_02251</name>
</gene>
<keyword evidence="2" id="KW-1185">Reference proteome</keyword>
<name>W3V6Z7_9GAMM</name>
<accession>W3V6Z7</accession>
<reference evidence="1 2" key="1">
    <citation type="submission" date="2013-11" db="EMBL/GenBank/DDBJ databases">
        <title>Elucidation of the Photorhabdus temperata genome and generation of transposon mutant library to identify motility mutants.</title>
        <authorList>
            <person name="Hurst S.G.IV."/>
            <person name="Micheals B."/>
            <person name="Abebe-Akele F."/>
            <person name="Rowedder H."/>
            <person name="Bullock H."/>
            <person name="Jackobeck R."/>
            <person name="Janicki E."/>
            <person name="Tisa L.S."/>
        </authorList>
    </citation>
    <scope>NUCLEOTIDE SEQUENCE [LARGE SCALE GENOMIC DNA]</scope>
    <source>
        <strain evidence="1 2">NC19</strain>
    </source>
</reference>
<organism evidence="1 2">
    <name type="scientific">Photorhabdus khanii NC19</name>
    <dbReference type="NCBI Taxonomy" id="1004151"/>
    <lineage>
        <taxon>Bacteria</taxon>
        <taxon>Pseudomonadati</taxon>
        <taxon>Pseudomonadota</taxon>
        <taxon>Gammaproteobacteria</taxon>
        <taxon>Enterobacterales</taxon>
        <taxon>Morganellaceae</taxon>
        <taxon>Photorhabdus</taxon>
    </lineage>
</organism>
<dbReference type="Proteomes" id="UP000018957">
    <property type="component" value="Unassembled WGS sequence"/>
</dbReference>
<evidence type="ECO:0000313" key="1">
    <source>
        <dbReference type="EMBL" id="ETS31563.1"/>
    </source>
</evidence>
<dbReference type="EMBL" id="AYSJ01000011">
    <property type="protein sequence ID" value="ETS31563.1"/>
    <property type="molecule type" value="Genomic_DNA"/>
</dbReference>
<evidence type="ECO:0000313" key="2">
    <source>
        <dbReference type="Proteomes" id="UP000018957"/>
    </source>
</evidence>
<proteinExistence type="predicted"/>
<protein>
    <submittedName>
        <fullName evidence="1">Uncharacterized protein</fullName>
    </submittedName>
</protein>